<dbReference type="Pfam" id="PF10056">
    <property type="entry name" value="DUF2293"/>
    <property type="match status" value="1"/>
</dbReference>
<dbReference type="OrthoDB" id="128600at2"/>
<name>A0A4R7TG00_9ACTN</name>
<gene>
    <name evidence="2" type="ORF">EV138_4725</name>
</gene>
<accession>A0A4R7TG00</accession>
<organism evidence="2 3">
    <name type="scientific">Kribbella voronezhensis</name>
    <dbReference type="NCBI Taxonomy" id="2512212"/>
    <lineage>
        <taxon>Bacteria</taxon>
        <taxon>Bacillati</taxon>
        <taxon>Actinomycetota</taxon>
        <taxon>Actinomycetes</taxon>
        <taxon>Propionibacteriales</taxon>
        <taxon>Kribbellaceae</taxon>
        <taxon>Kribbella</taxon>
    </lineage>
</organism>
<dbReference type="PANTHER" id="PTHR38113">
    <property type="match status" value="1"/>
</dbReference>
<dbReference type="InterPro" id="IPR018744">
    <property type="entry name" value="DUF2293"/>
</dbReference>
<sequence>MPKVEDLLVIQPLKQFTCADCETTEAVLMRLENDVPHCLACMDLDHLVFIPSGNTALTRRARKASTLSAVVVRWSRARKRYERQGVLVEQPALELAEEQCLADSDVRERQRERAREKRAVEDVEFQQRMAAEISRLFPGCPAERAQAIANHAGTRSSGRVGRSAAGRALEENAITLAVAASVRHENTPYDELLMAGVPRSEARDRIREQLDEVLESWRRPLSG</sequence>
<dbReference type="Proteomes" id="UP000295151">
    <property type="component" value="Unassembled WGS sequence"/>
</dbReference>
<proteinExistence type="predicted"/>
<dbReference type="RefSeq" id="WP_133980915.1">
    <property type="nucleotide sequence ID" value="NZ_SOCE01000001.1"/>
</dbReference>
<evidence type="ECO:0000313" key="3">
    <source>
        <dbReference type="Proteomes" id="UP000295151"/>
    </source>
</evidence>
<comment type="caution">
    <text evidence="2">The sequence shown here is derived from an EMBL/GenBank/DDBJ whole genome shotgun (WGS) entry which is preliminary data.</text>
</comment>
<feature type="domain" description="DUF2293" evidence="1">
    <location>
        <begin position="133"/>
        <end position="218"/>
    </location>
</feature>
<keyword evidence="3" id="KW-1185">Reference proteome</keyword>
<evidence type="ECO:0000259" key="1">
    <source>
        <dbReference type="Pfam" id="PF10056"/>
    </source>
</evidence>
<evidence type="ECO:0000313" key="2">
    <source>
        <dbReference type="EMBL" id="TDU91124.1"/>
    </source>
</evidence>
<dbReference type="EMBL" id="SOCE01000001">
    <property type="protein sequence ID" value="TDU91124.1"/>
    <property type="molecule type" value="Genomic_DNA"/>
</dbReference>
<protein>
    <recommendedName>
        <fullName evidence="1">DUF2293 domain-containing protein</fullName>
    </recommendedName>
</protein>
<reference evidence="2 3" key="1">
    <citation type="submission" date="2019-03" db="EMBL/GenBank/DDBJ databases">
        <title>Genomic Encyclopedia of Type Strains, Phase III (KMG-III): the genomes of soil and plant-associated and newly described type strains.</title>
        <authorList>
            <person name="Whitman W."/>
        </authorList>
    </citation>
    <scope>NUCLEOTIDE SEQUENCE [LARGE SCALE GENOMIC DNA]</scope>
    <source>
        <strain evidence="2 3">VKM Ac-2575</strain>
    </source>
</reference>
<dbReference type="PANTHER" id="PTHR38113:SF2">
    <property type="entry name" value="DUF2293 DOMAIN-CONTAINING PROTEIN"/>
    <property type="match status" value="1"/>
</dbReference>
<dbReference type="AlphaFoldDB" id="A0A4R7TG00"/>